<dbReference type="InterPro" id="IPR027417">
    <property type="entry name" value="P-loop_NTPase"/>
</dbReference>
<dbReference type="EMBL" id="BJNY01000030">
    <property type="protein sequence ID" value="GED07865.1"/>
    <property type="molecule type" value="Genomic_DNA"/>
</dbReference>
<protein>
    <recommendedName>
        <fullName evidence="1">IstB-like ATP-binding domain-containing protein</fullName>
    </recommendedName>
</protein>
<keyword evidence="3" id="KW-1185">Reference proteome</keyword>
<sequence length="123" mass="14212">MHSYRTGYVRLPDLEEEWQQATAKQLGQLKLLSKYSNYSVLVLDEWLLDPPAGGFLKFIFELMERRYDASTTIFCTQYKQSDWHARLGAGALADAIKDRIVHHTIWVETGGFNMRESIAQAEQ</sequence>
<dbReference type="AlphaFoldDB" id="A0A4Y4DW90"/>
<gene>
    <name evidence="2" type="ORF">AUR04nite_33970</name>
</gene>
<dbReference type="GO" id="GO:0005524">
    <property type="term" value="F:ATP binding"/>
    <property type="evidence" value="ECO:0007669"/>
    <property type="project" value="InterPro"/>
</dbReference>
<proteinExistence type="predicted"/>
<evidence type="ECO:0000313" key="3">
    <source>
        <dbReference type="Proteomes" id="UP000316612"/>
    </source>
</evidence>
<organism evidence="2 3">
    <name type="scientific">Glutamicibacter uratoxydans</name>
    <name type="common">Arthrobacter uratoxydans</name>
    <dbReference type="NCBI Taxonomy" id="43667"/>
    <lineage>
        <taxon>Bacteria</taxon>
        <taxon>Bacillati</taxon>
        <taxon>Actinomycetota</taxon>
        <taxon>Actinomycetes</taxon>
        <taxon>Micrococcales</taxon>
        <taxon>Micrococcaceae</taxon>
        <taxon>Glutamicibacter</taxon>
    </lineage>
</organism>
<feature type="domain" description="IstB-like ATP-binding" evidence="1">
    <location>
        <begin position="4"/>
        <end position="116"/>
    </location>
</feature>
<name>A0A4Y4DW90_GLUUR</name>
<evidence type="ECO:0000259" key="1">
    <source>
        <dbReference type="Pfam" id="PF01695"/>
    </source>
</evidence>
<dbReference type="Pfam" id="PF01695">
    <property type="entry name" value="IstB_IS21"/>
    <property type="match status" value="1"/>
</dbReference>
<accession>A0A4Y4DW90</accession>
<evidence type="ECO:0000313" key="2">
    <source>
        <dbReference type="EMBL" id="GED07865.1"/>
    </source>
</evidence>
<reference evidence="2 3" key="1">
    <citation type="submission" date="2019-06" db="EMBL/GenBank/DDBJ databases">
        <title>Whole genome shotgun sequence of Glutamicibacter uratoxydans NBRC 15515.</title>
        <authorList>
            <person name="Hosoyama A."/>
            <person name="Uohara A."/>
            <person name="Ohji S."/>
            <person name="Ichikawa N."/>
        </authorList>
    </citation>
    <scope>NUCLEOTIDE SEQUENCE [LARGE SCALE GENOMIC DNA]</scope>
    <source>
        <strain evidence="2 3">NBRC 15515</strain>
    </source>
</reference>
<comment type="caution">
    <text evidence="2">The sequence shown here is derived from an EMBL/GenBank/DDBJ whole genome shotgun (WGS) entry which is preliminary data.</text>
</comment>
<dbReference type="InterPro" id="IPR002611">
    <property type="entry name" value="IstB_ATP-bd"/>
</dbReference>
<dbReference type="Gene3D" id="3.40.50.300">
    <property type="entry name" value="P-loop containing nucleotide triphosphate hydrolases"/>
    <property type="match status" value="1"/>
</dbReference>
<dbReference type="Proteomes" id="UP000316612">
    <property type="component" value="Unassembled WGS sequence"/>
</dbReference>